<comment type="caution">
    <text evidence="1">The sequence shown here is derived from an EMBL/GenBank/DDBJ whole genome shotgun (WGS) entry which is preliminary data.</text>
</comment>
<name>A0ABU6LMK2_9GAMM</name>
<evidence type="ECO:0000313" key="1">
    <source>
        <dbReference type="EMBL" id="MEC6899868.1"/>
    </source>
</evidence>
<keyword evidence="2" id="KW-1185">Reference proteome</keyword>
<proteinExistence type="predicted"/>
<protein>
    <submittedName>
        <fullName evidence="1">Baseplate tail-tube junction protein</fullName>
    </submittedName>
</protein>
<dbReference type="InterPro" id="IPR024389">
    <property type="entry name" value="Gp48_T4-like"/>
</dbReference>
<dbReference type="RefSeq" id="WP_327780051.1">
    <property type="nucleotide sequence ID" value="NZ_JAYXUD010000013.1"/>
</dbReference>
<dbReference type="EMBL" id="JAYXUD010000013">
    <property type="protein sequence ID" value="MEC6899868.1"/>
    <property type="molecule type" value="Genomic_DNA"/>
</dbReference>
<dbReference type="Proteomes" id="UP001339429">
    <property type="component" value="Unassembled WGS sequence"/>
</dbReference>
<organism evidence="1 2">
    <name type="scientific">Photobacterium piscicola</name>
    <dbReference type="NCBI Taxonomy" id="1378299"/>
    <lineage>
        <taxon>Bacteria</taxon>
        <taxon>Pseudomonadati</taxon>
        <taxon>Pseudomonadota</taxon>
        <taxon>Gammaproteobacteria</taxon>
        <taxon>Vibrionales</taxon>
        <taxon>Vibrionaceae</taxon>
        <taxon>Photobacterium</taxon>
    </lineage>
</organism>
<accession>A0ABU6LMK2</accession>
<dbReference type="Pfam" id="PF11091">
    <property type="entry name" value="T4_tail_cap"/>
    <property type="match status" value="1"/>
</dbReference>
<reference evidence="1 2" key="1">
    <citation type="submission" date="2024-01" db="EMBL/GenBank/DDBJ databases">
        <title>Active colonisers of the gastrointestinal tract of Atlantic salmon farmed in a warm water region.</title>
        <authorList>
            <person name="Bowman J.P."/>
        </authorList>
    </citation>
    <scope>NUCLEOTIDE SEQUENCE [LARGE SCALE GENOMIC DNA]</scope>
    <source>
        <strain evidence="1 2">S4MW1</strain>
    </source>
</reference>
<sequence>MVFSCSKIGLSQGNYASQKATRNAITNSIDSTLFAIALPLPDNGLMDRTSQDFGQVDQSVFAQLGSQYLDNTLTAGSAINLLRTRAVEVLAKSDTMTKVTGQRVLSNHTSQYKGAKLKENTFDYVLRPRNKEELKQCSRIIHLFKKYSSPTFEASKALAHINEDQANRVGSSVNSSTVRVPPTWKIEERIGNGLQRHYDLFKLYPCVITDVEVHFNGSMENYATIAQTGGDAVEVVLRVSFRETIPTTSGDIANNRAKTYGVNDEMEILGL</sequence>
<gene>
    <name evidence="1" type="ORF">VXS00_14555</name>
</gene>
<evidence type="ECO:0000313" key="2">
    <source>
        <dbReference type="Proteomes" id="UP001339429"/>
    </source>
</evidence>